<keyword evidence="1" id="KW-0812">Transmembrane</keyword>
<evidence type="ECO:0000313" key="3">
    <source>
        <dbReference type="Proteomes" id="UP000324101"/>
    </source>
</evidence>
<evidence type="ECO:0000313" key="2">
    <source>
        <dbReference type="EMBL" id="QES58542.1"/>
    </source>
</evidence>
<feature type="transmembrane region" description="Helical" evidence="1">
    <location>
        <begin position="45"/>
        <end position="69"/>
    </location>
</feature>
<reference evidence="2 3" key="1">
    <citation type="submission" date="2018-05" db="EMBL/GenBank/DDBJ databases">
        <title>Streptomyces venezuelae.</title>
        <authorList>
            <person name="Kim W."/>
            <person name="Lee N."/>
            <person name="Cho B.-K."/>
        </authorList>
    </citation>
    <scope>NUCLEOTIDE SEQUENCE [LARGE SCALE GENOMIC DNA]</scope>
    <source>
        <strain evidence="2 3">ATCC 21018</strain>
    </source>
</reference>
<dbReference type="EMBL" id="CP029189">
    <property type="protein sequence ID" value="QES58542.1"/>
    <property type="molecule type" value="Genomic_DNA"/>
</dbReference>
<keyword evidence="1" id="KW-0472">Membrane</keyword>
<dbReference type="AlphaFoldDB" id="A0A5P2DTM1"/>
<sequence length="70" mass="7088">MTGSSTHLVFLILLLLVALLLALLTAVTAALLARWDGSSLPASLLRAGVAFGGTLTVLAALIALLVHALP</sequence>
<organism evidence="2 3">
    <name type="scientific">Streptomyces venezuelae</name>
    <dbReference type="NCBI Taxonomy" id="54571"/>
    <lineage>
        <taxon>Bacteria</taxon>
        <taxon>Bacillati</taxon>
        <taxon>Actinomycetota</taxon>
        <taxon>Actinomycetes</taxon>
        <taxon>Kitasatosporales</taxon>
        <taxon>Streptomycetaceae</taxon>
        <taxon>Streptomyces</taxon>
    </lineage>
</organism>
<gene>
    <name evidence="2" type="ORF">DEJ51_34115</name>
</gene>
<proteinExistence type="predicted"/>
<protein>
    <submittedName>
        <fullName evidence="2">Uncharacterized protein</fullName>
    </submittedName>
</protein>
<accession>A0A5P2DTM1</accession>
<name>A0A5P2DTM1_STRVZ</name>
<evidence type="ECO:0000256" key="1">
    <source>
        <dbReference type="SAM" id="Phobius"/>
    </source>
</evidence>
<keyword evidence="1" id="KW-1133">Transmembrane helix</keyword>
<dbReference type="RefSeq" id="WP_150261522.1">
    <property type="nucleotide sequence ID" value="NZ_CP029189.1"/>
</dbReference>
<dbReference type="Proteomes" id="UP000324101">
    <property type="component" value="Chromosome"/>
</dbReference>